<proteinExistence type="predicted"/>
<keyword evidence="1" id="KW-0378">Hydrolase</keyword>
<dbReference type="RefSeq" id="WP_009162920.1">
    <property type="nucleotide sequence ID" value="NZ_KB291003.1"/>
</dbReference>
<dbReference type="GO" id="GO:0047632">
    <property type="term" value="F:agmatine deiminase activity"/>
    <property type="evidence" value="ECO:0007669"/>
    <property type="project" value="TreeGrafter"/>
</dbReference>
<reference evidence="2 3" key="1">
    <citation type="submission" date="2012-05" db="EMBL/GenBank/DDBJ databases">
        <authorList>
            <person name="Weinstock G."/>
            <person name="Sodergren E."/>
            <person name="Lobos E.A."/>
            <person name="Fulton L."/>
            <person name="Fulton R."/>
            <person name="Courtney L."/>
            <person name="Fronick C."/>
            <person name="O'Laughlin M."/>
            <person name="Godfrey J."/>
            <person name="Wilson R.M."/>
            <person name="Miner T."/>
            <person name="Farmer C."/>
            <person name="Delehaunty K."/>
            <person name="Cordes M."/>
            <person name="Minx P."/>
            <person name="Tomlinson C."/>
            <person name="Chen J."/>
            <person name="Wollam A."/>
            <person name="Pepin K.H."/>
            <person name="Bhonagiri V."/>
            <person name="Zhang X."/>
            <person name="Suruliraj S."/>
            <person name="Warren W."/>
            <person name="Mitreva M."/>
            <person name="Mardis E.R."/>
            <person name="Wilson R.K."/>
        </authorList>
    </citation>
    <scope>NUCLEOTIDE SEQUENCE [LARGE SCALE GENOMIC DNA]</scope>
    <source>
        <strain evidence="2 3">F0055</strain>
    </source>
</reference>
<evidence type="ECO:0000313" key="2">
    <source>
        <dbReference type="EMBL" id="EKX99668.1"/>
    </source>
</evidence>
<dbReference type="InterPro" id="IPR007466">
    <property type="entry name" value="Peptidyl-Arg-deiminase_porph"/>
</dbReference>
<evidence type="ECO:0000313" key="3">
    <source>
        <dbReference type="Proteomes" id="UP000010433"/>
    </source>
</evidence>
<dbReference type="Pfam" id="PF04371">
    <property type="entry name" value="PAD_porph"/>
    <property type="match status" value="1"/>
</dbReference>
<dbReference type="Proteomes" id="UP000010433">
    <property type="component" value="Unassembled WGS sequence"/>
</dbReference>
<dbReference type="STRING" id="1127699.HMPREF9151_01614"/>
<dbReference type="PANTHER" id="PTHR31377:SF0">
    <property type="entry name" value="AGMATINE DEIMINASE-RELATED"/>
    <property type="match status" value="1"/>
</dbReference>
<protein>
    <recommendedName>
        <fullName evidence="4">Agmatine deiminase</fullName>
    </recommendedName>
</protein>
<comment type="caution">
    <text evidence="2">The sequence shown here is derived from an EMBL/GenBank/DDBJ whole genome shotgun (WGS) entry which is preliminary data.</text>
</comment>
<sequence>MKVKKHYTDTLIMPAEWYPQSGVQLTWPHARTDWKPYLAEINKVFIELTKVIAHREIVLIVTPNSDEVKELLIQKMGIELLRNVRFHQCETNDTWARDHAAITLVHRDTNRAFSLKKCLLNFRFNGWGEKFAADKDNEITHSIYRNNVLNANMENHTDFVLEGGAIESDGEGTVFTTSQCMLAPHRNQPLERTDIEQRLKTTLRAERIVWIEHGQLIGDDTDGHIDTIVRTAPNQTLVYVGCEDKYDKQYEEFKALEQQLKRLTTIDGKPYKLLKLPMPHAIFDGKERLPATYANYLIINGAVICPTYGQPENDKTAQLIIAKAYPNCDIIPIDARTVIRQHGSLHCLTMQYPQDVLSTNL</sequence>
<organism evidence="2 3">
    <name type="scientific">Hoylesella saccharolytica F0055</name>
    <dbReference type="NCBI Taxonomy" id="1127699"/>
    <lineage>
        <taxon>Bacteria</taxon>
        <taxon>Pseudomonadati</taxon>
        <taxon>Bacteroidota</taxon>
        <taxon>Bacteroidia</taxon>
        <taxon>Bacteroidales</taxon>
        <taxon>Prevotellaceae</taxon>
        <taxon>Hoylesella</taxon>
    </lineage>
</organism>
<accession>L1N827</accession>
<dbReference type="OrthoDB" id="9808013at2"/>
<dbReference type="HOGENOM" id="CLU_037682_0_0_10"/>
<dbReference type="EMBL" id="AMEP01000098">
    <property type="protein sequence ID" value="EKX99668.1"/>
    <property type="molecule type" value="Genomic_DNA"/>
</dbReference>
<dbReference type="GO" id="GO:0009446">
    <property type="term" value="P:putrescine biosynthetic process"/>
    <property type="evidence" value="ECO:0007669"/>
    <property type="project" value="InterPro"/>
</dbReference>
<dbReference type="PATRIC" id="fig|1127699.3.peg.1491"/>
<dbReference type="PANTHER" id="PTHR31377">
    <property type="entry name" value="AGMATINE DEIMINASE-RELATED"/>
    <property type="match status" value="1"/>
</dbReference>
<evidence type="ECO:0000256" key="1">
    <source>
        <dbReference type="ARBA" id="ARBA00022801"/>
    </source>
</evidence>
<evidence type="ECO:0008006" key="4">
    <source>
        <dbReference type="Google" id="ProtNLM"/>
    </source>
</evidence>
<dbReference type="Gene3D" id="3.75.10.10">
    <property type="entry name" value="L-arginine/glycine Amidinotransferase, Chain A"/>
    <property type="match status" value="1"/>
</dbReference>
<dbReference type="GO" id="GO:0004668">
    <property type="term" value="F:protein-arginine deiminase activity"/>
    <property type="evidence" value="ECO:0007669"/>
    <property type="project" value="InterPro"/>
</dbReference>
<dbReference type="SUPFAM" id="SSF55909">
    <property type="entry name" value="Pentein"/>
    <property type="match status" value="1"/>
</dbReference>
<dbReference type="AlphaFoldDB" id="L1N827"/>
<name>L1N827_9BACT</name>
<keyword evidence="3" id="KW-1185">Reference proteome</keyword>
<gene>
    <name evidence="2" type="ORF">HMPREF9151_01614</name>
</gene>